<keyword evidence="3 9" id="KW-0812">Transmembrane</keyword>
<comment type="subcellular location">
    <subcellularLocation>
        <location evidence="1">Membrane</location>
        <topology evidence="1">Multi-pass membrane protein</topology>
    </subcellularLocation>
</comment>
<dbReference type="GO" id="GO:0015386">
    <property type="term" value="F:potassium:proton antiporter activity"/>
    <property type="evidence" value="ECO:0007669"/>
    <property type="project" value="TreeGrafter"/>
</dbReference>
<feature type="domain" description="Cation/H+ exchanger transmembrane" evidence="12">
    <location>
        <begin position="65"/>
        <end position="458"/>
    </location>
</feature>
<evidence type="ECO:0000256" key="7">
    <source>
        <dbReference type="ARBA" id="ARBA00023136"/>
    </source>
</evidence>
<dbReference type="InterPro" id="IPR004709">
    <property type="entry name" value="NaH_exchanger"/>
</dbReference>
<dbReference type="InterPro" id="IPR006153">
    <property type="entry name" value="Cation/H_exchanger_TM"/>
</dbReference>
<organism evidence="13 17">
    <name type="scientific">Rotaria sordida</name>
    <dbReference type="NCBI Taxonomy" id="392033"/>
    <lineage>
        <taxon>Eukaryota</taxon>
        <taxon>Metazoa</taxon>
        <taxon>Spiralia</taxon>
        <taxon>Gnathifera</taxon>
        <taxon>Rotifera</taxon>
        <taxon>Eurotatoria</taxon>
        <taxon>Bdelloidea</taxon>
        <taxon>Philodinida</taxon>
        <taxon>Philodinidae</taxon>
        <taxon>Rotaria</taxon>
    </lineage>
</organism>
<evidence type="ECO:0000256" key="5">
    <source>
        <dbReference type="ARBA" id="ARBA00023053"/>
    </source>
</evidence>
<evidence type="ECO:0000313" key="14">
    <source>
        <dbReference type="EMBL" id="CAF1209517.1"/>
    </source>
</evidence>
<evidence type="ECO:0000256" key="4">
    <source>
        <dbReference type="ARBA" id="ARBA00022989"/>
    </source>
</evidence>
<evidence type="ECO:0000256" key="8">
    <source>
        <dbReference type="ARBA" id="ARBA00023201"/>
    </source>
</evidence>
<evidence type="ECO:0000256" key="2">
    <source>
        <dbReference type="ARBA" id="ARBA00022448"/>
    </source>
</evidence>
<feature type="transmembrane region" description="Helical" evidence="11">
    <location>
        <begin position="82"/>
        <end position="101"/>
    </location>
</feature>
<keyword evidence="6 9" id="KW-0406">Ion transport</keyword>
<dbReference type="NCBIfam" id="TIGR00840">
    <property type="entry name" value="b_cpa1"/>
    <property type="match status" value="1"/>
</dbReference>
<keyword evidence="16" id="KW-1185">Reference proteome</keyword>
<evidence type="ECO:0000313" key="15">
    <source>
        <dbReference type="EMBL" id="CAF1485792.1"/>
    </source>
</evidence>
<feature type="transmembrane region" description="Helical" evidence="11">
    <location>
        <begin position="335"/>
        <end position="354"/>
    </location>
</feature>
<evidence type="ECO:0000313" key="13">
    <source>
        <dbReference type="EMBL" id="CAF1196312.1"/>
    </source>
</evidence>
<keyword evidence="2 9" id="KW-0813">Transport</keyword>
<dbReference type="Proteomes" id="UP000663870">
    <property type="component" value="Unassembled WGS sequence"/>
</dbReference>
<dbReference type="Proteomes" id="UP000663882">
    <property type="component" value="Unassembled WGS sequence"/>
</dbReference>
<feature type="transmembrane region" description="Helical" evidence="11">
    <location>
        <begin position="207"/>
        <end position="229"/>
    </location>
</feature>
<dbReference type="Gene3D" id="6.10.140.1330">
    <property type="match status" value="1"/>
</dbReference>
<feature type="compositionally biased region" description="Polar residues" evidence="10">
    <location>
        <begin position="760"/>
        <end position="777"/>
    </location>
</feature>
<feature type="transmembrane region" description="Helical" evidence="11">
    <location>
        <begin position="366"/>
        <end position="389"/>
    </location>
</feature>
<keyword evidence="8 9" id="KW-0739">Sodium transport</keyword>
<reference evidence="13" key="1">
    <citation type="submission" date="2021-02" db="EMBL/GenBank/DDBJ databases">
        <authorList>
            <person name="Nowell W R."/>
        </authorList>
    </citation>
    <scope>NUCLEOTIDE SEQUENCE</scope>
</reference>
<feature type="compositionally biased region" description="Polar residues" evidence="10">
    <location>
        <begin position="716"/>
        <end position="731"/>
    </location>
</feature>
<dbReference type="Proteomes" id="UP000663854">
    <property type="component" value="Unassembled WGS sequence"/>
</dbReference>
<proteinExistence type="inferred from homology"/>
<feature type="transmembrane region" description="Helical" evidence="11">
    <location>
        <begin position="401"/>
        <end position="422"/>
    </location>
</feature>
<evidence type="ECO:0000256" key="6">
    <source>
        <dbReference type="ARBA" id="ARBA00023065"/>
    </source>
</evidence>
<evidence type="ECO:0000313" key="17">
    <source>
        <dbReference type="Proteomes" id="UP000663882"/>
    </source>
</evidence>
<dbReference type="GO" id="GO:0015385">
    <property type="term" value="F:sodium:proton antiporter activity"/>
    <property type="evidence" value="ECO:0007669"/>
    <property type="project" value="InterPro"/>
</dbReference>
<keyword evidence="7 11" id="KW-0472">Membrane</keyword>
<dbReference type="PANTHER" id="PTHR10110:SF98">
    <property type="entry name" value="SODIUM_HYDROGEN EXCHANGER"/>
    <property type="match status" value="1"/>
</dbReference>
<evidence type="ECO:0000256" key="11">
    <source>
        <dbReference type="SAM" id="Phobius"/>
    </source>
</evidence>
<feature type="region of interest" description="Disordered" evidence="10">
    <location>
        <begin position="550"/>
        <end position="572"/>
    </location>
</feature>
<dbReference type="GO" id="GO:0051453">
    <property type="term" value="P:regulation of intracellular pH"/>
    <property type="evidence" value="ECO:0007669"/>
    <property type="project" value="TreeGrafter"/>
</dbReference>
<keyword evidence="4 11" id="KW-1133">Transmembrane helix</keyword>
<evidence type="ECO:0000256" key="9">
    <source>
        <dbReference type="RuleBase" id="RU003722"/>
    </source>
</evidence>
<feature type="transmembrane region" description="Helical" evidence="11">
    <location>
        <begin position="51"/>
        <end position="70"/>
    </location>
</feature>
<feature type="compositionally biased region" description="Polar residues" evidence="10">
    <location>
        <begin position="676"/>
        <end position="692"/>
    </location>
</feature>
<dbReference type="EMBL" id="CAJNOH010001367">
    <property type="protein sequence ID" value="CAF1209517.1"/>
    <property type="molecule type" value="Genomic_DNA"/>
</dbReference>
<dbReference type="GO" id="GO:0098719">
    <property type="term" value="P:sodium ion import across plasma membrane"/>
    <property type="evidence" value="ECO:0007669"/>
    <property type="project" value="TreeGrafter"/>
</dbReference>
<evidence type="ECO:0000256" key="3">
    <source>
        <dbReference type="ARBA" id="ARBA00022692"/>
    </source>
</evidence>
<comment type="similarity">
    <text evidence="9">Belongs to the monovalent cation:proton antiporter 1 (CPA1) transporter (TC 2.A.36) family.</text>
</comment>
<feature type="transmembrane region" description="Helical" evidence="11">
    <location>
        <begin position="434"/>
        <end position="457"/>
    </location>
</feature>
<dbReference type="InterPro" id="IPR018422">
    <property type="entry name" value="Cation/H_exchanger_CPA1"/>
</dbReference>
<dbReference type="EMBL" id="CAJNOO010001768">
    <property type="protein sequence ID" value="CAF1196312.1"/>
    <property type="molecule type" value="Genomic_DNA"/>
</dbReference>
<evidence type="ECO:0000256" key="1">
    <source>
        <dbReference type="ARBA" id="ARBA00004141"/>
    </source>
</evidence>
<sequence length="847" mass="95509">MLQNKRSIIFILILGILIRKYYCKEQTYTHKEAKPLRFHVAYFNFEHVSDVYAITLWILLGSLAKVGFHLSHRLTEKFPESCLLIILGLIVGALLYVTHLAEQKAYVLNSDTFFLFLLPPIILEAGYFMPNRPFFDNLGTILLLAIVNTLFNTICIGLTLWGFQFTPIYGGTTFGMLPCLVFAALISAVDPVAVLATFSEIHVNDMLYIVVFGESLLNDAVSVVLYRMFDSFAKIGQENIIPVDIVLGVLSFFVVALGGVLIGIIFGVIACFTTKFTEHTPVLEPLIILVYAYLAYLTSEMVSVSGILALTFCGMVMKQYVSFNISKKSDATTEYVLKMLSSIMETIIFMFMGLSTVSDNHSWNTGFVLMTLFVCLLYRVIGIAIFANLANCWRLLELTRIDMLIMSYGGLRGAIAFALALILDETKIERKKEFVTATIAVVFFTVFLQGITIGPLVKLLNVRRKQVEEPTMSAKLTNRMIDHVMTCLEEISGSGGSNSLRDKCRNLDRNYFKRWLLRETPQEKMDIKLLQTFKNINTRTAMRVHDTSKGLVPASSTSAMQKSSSENNVRSQQRIGSISELVAANLPEQTIPDLMFFENNRGEHQGDDAQMHHFLDSNLPHARRRATIHLRNQDEIIDPNGGINNRFDKLFHHRDHRYLRPGLNKAQLHALKTMHTTGVNANRSSNLKNTPSTHDHSETLTSKQRNSRRESKLDDQQLSIISNQETKSPSIRSAFRDSGSTAAERIRPWIHSPSMDETETTSQTNAKPTSTKQNDPNLYQIRLNARDVSSTYQKSPEYMGEYATITKSEEQSSRSNASDLFNKESTNTSEQQKNNTNAASDQNITRL</sequence>
<gene>
    <name evidence="15" type="ORF">JXQ802_LOCUS39569</name>
    <name evidence="14" type="ORF">PYM288_LOCUS25301</name>
    <name evidence="13" type="ORF">RFH988_LOCUS24346</name>
</gene>
<name>A0A814W481_9BILA</name>
<accession>A0A814W481</accession>
<protein>
    <recommendedName>
        <fullName evidence="9">Sodium/hydrogen exchanger</fullName>
    </recommendedName>
</protein>
<dbReference type="PRINTS" id="PR01084">
    <property type="entry name" value="NAHEXCHNGR"/>
</dbReference>
<comment type="caution">
    <text evidence="13">The sequence shown here is derived from an EMBL/GenBank/DDBJ whole genome shotgun (WGS) entry which is preliminary data.</text>
</comment>
<keyword evidence="5" id="KW-0915">Sodium</keyword>
<evidence type="ECO:0000259" key="12">
    <source>
        <dbReference type="Pfam" id="PF00999"/>
    </source>
</evidence>
<dbReference type="AlphaFoldDB" id="A0A814W481"/>
<evidence type="ECO:0000313" key="16">
    <source>
        <dbReference type="Proteomes" id="UP000663870"/>
    </source>
</evidence>
<dbReference type="PANTHER" id="PTHR10110">
    <property type="entry name" value="SODIUM/HYDROGEN EXCHANGER"/>
    <property type="match status" value="1"/>
</dbReference>
<dbReference type="GO" id="GO:0005886">
    <property type="term" value="C:plasma membrane"/>
    <property type="evidence" value="ECO:0007669"/>
    <property type="project" value="TreeGrafter"/>
</dbReference>
<feature type="transmembrane region" description="Helical" evidence="11">
    <location>
        <begin position="175"/>
        <end position="195"/>
    </location>
</feature>
<feature type="transmembrane region" description="Helical" evidence="11">
    <location>
        <begin position="141"/>
        <end position="163"/>
    </location>
</feature>
<dbReference type="EMBL" id="CAJNOL010002298">
    <property type="protein sequence ID" value="CAF1485792.1"/>
    <property type="molecule type" value="Genomic_DNA"/>
</dbReference>
<dbReference type="Pfam" id="PF00999">
    <property type="entry name" value="Na_H_Exchanger"/>
    <property type="match status" value="1"/>
</dbReference>
<feature type="region of interest" description="Disordered" evidence="10">
    <location>
        <begin position="676"/>
        <end position="847"/>
    </location>
</feature>
<keyword evidence="9" id="KW-0050">Antiport</keyword>
<evidence type="ECO:0000256" key="10">
    <source>
        <dbReference type="SAM" id="MobiDB-lite"/>
    </source>
</evidence>
<dbReference type="OrthoDB" id="196264at2759"/>
<feature type="transmembrane region" description="Helical" evidence="11">
    <location>
        <begin position="249"/>
        <end position="270"/>
    </location>
</feature>
<feature type="compositionally biased region" description="Low complexity" evidence="10">
    <location>
        <begin position="555"/>
        <end position="565"/>
    </location>
</feature>
<feature type="compositionally biased region" description="Polar residues" evidence="10">
    <location>
        <begin position="813"/>
        <end position="847"/>
    </location>
</feature>
<feature type="transmembrane region" description="Helical" evidence="11">
    <location>
        <begin position="113"/>
        <end position="129"/>
    </location>
</feature>